<dbReference type="SUPFAM" id="SSF53448">
    <property type="entry name" value="Nucleotide-diphospho-sugar transferases"/>
    <property type="match status" value="1"/>
</dbReference>
<keyword evidence="5" id="KW-0963">Cytoplasm</keyword>
<evidence type="ECO:0000256" key="5">
    <source>
        <dbReference type="HAMAP-Rule" id="MF_00057"/>
    </source>
</evidence>
<dbReference type="GO" id="GO:0033468">
    <property type="term" value="P:CMP-keto-3-deoxy-D-manno-octulosonic acid biosynthetic process"/>
    <property type="evidence" value="ECO:0007669"/>
    <property type="project" value="UniProtKB-UniRule"/>
</dbReference>
<dbReference type="GO" id="GO:0016020">
    <property type="term" value="C:membrane"/>
    <property type="evidence" value="ECO:0007669"/>
    <property type="project" value="UniProtKB-SubCell"/>
</dbReference>
<evidence type="ECO:0000256" key="3">
    <source>
        <dbReference type="ARBA" id="ARBA00022695"/>
    </source>
</evidence>
<dbReference type="HAMAP" id="MF_00057">
    <property type="entry name" value="KdsB"/>
    <property type="match status" value="1"/>
</dbReference>
<evidence type="ECO:0000256" key="1">
    <source>
        <dbReference type="ARBA" id="ARBA00004370"/>
    </source>
</evidence>
<keyword evidence="3 5" id="KW-0548">Nucleotidyltransferase</keyword>
<dbReference type="EMBL" id="PPGH01000037">
    <property type="protein sequence ID" value="PQJ95352.1"/>
    <property type="molecule type" value="Genomic_DNA"/>
</dbReference>
<name>A0A2S7XPK0_9GAMM</name>
<comment type="subcellular location">
    <subcellularLocation>
        <location evidence="5">Cytoplasm</location>
    </subcellularLocation>
    <subcellularLocation>
        <location evidence="1">Membrane</location>
    </subcellularLocation>
</comment>
<dbReference type="PANTHER" id="PTHR42866">
    <property type="entry name" value="3-DEOXY-MANNO-OCTULOSONATE CYTIDYLYLTRANSFERASE"/>
    <property type="match status" value="1"/>
</dbReference>
<keyword evidence="7" id="KW-1185">Reference proteome</keyword>
<dbReference type="Proteomes" id="UP000239936">
    <property type="component" value="Unassembled WGS sequence"/>
</dbReference>
<dbReference type="AlphaFoldDB" id="A0A2S7XPK0"/>
<dbReference type="OrthoDB" id="9815559at2"/>
<comment type="caution">
    <text evidence="6">The sequence shown here is derived from an EMBL/GenBank/DDBJ whole genome shotgun (WGS) entry which is preliminary data.</text>
</comment>
<dbReference type="NCBIfam" id="TIGR00466">
    <property type="entry name" value="kdsB"/>
    <property type="match status" value="1"/>
</dbReference>
<comment type="similarity">
    <text evidence="5">Belongs to the KdsB family.</text>
</comment>
<sequence>MVRKMLNQFKVVIPARFGSTRLPGKPLLDIGGQPMIAHVVARARASAADEIIVATDDQRIVDVCAGLGVTALLTATTHRSGSDRIAEVIERCGWDDAQIVVNVQGDEPALPSALINQVAALLATSAELGMATLAFPITDAAMLFDPQVVKVVTDKNGLALYFSRAPIPWHRDDFAENMPIQLAATGGWLRHIGLYAYRAAFLKQFVTWSPAPLEQVESLEQLRALWCGARISVAIADAEPGVGVDTQKIWCEQQRNSLPLEWFSRRENRAPQAVRG</sequence>
<evidence type="ECO:0000313" key="6">
    <source>
        <dbReference type="EMBL" id="PQJ95352.1"/>
    </source>
</evidence>
<evidence type="ECO:0000256" key="2">
    <source>
        <dbReference type="ARBA" id="ARBA00022679"/>
    </source>
</evidence>
<dbReference type="NCBIfam" id="NF003952">
    <property type="entry name" value="PRK05450.1-5"/>
    <property type="match status" value="1"/>
</dbReference>
<dbReference type="InterPro" id="IPR004528">
    <property type="entry name" value="KdsB"/>
</dbReference>
<dbReference type="FunFam" id="3.90.550.10:FF:000011">
    <property type="entry name" value="3-deoxy-manno-octulosonate cytidylyltransferase"/>
    <property type="match status" value="1"/>
</dbReference>
<proteinExistence type="inferred from homology"/>
<comment type="catalytic activity">
    <reaction evidence="5">
        <text>3-deoxy-alpha-D-manno-oct-2-ulosonate + CTP = CMP-3-deoxy-beta-D-manno-octulosonate + diphosphate</text>
        <dbReference type="Rhea" id="RHEA:23448"/>
        <dbReference type="ChEBI" id="CHEBI:33019"/>
        <dbReference type="ChEBI" id="CHEBI:37563"/>
        <dbReference type="ChEBI" id="CHEBI:85986"/>
        <dbReference type="ChEBI" id="CHEBI:85987"/>
        <dbReference type="EC" id="2.7.7.38"/>
    </reaction>
</comment>
<keyword evidence="4 5" id="KW-0448">Lipopolysaccharide biosynthesis</keyword>
<comment type="pathway">
    <text evidence="5">Nucleotide-sugar biosynthesis; CMP-3-deoxy-D-manno-octulosonate biosynthesis; CMP-3-deoxy-D-manno-octulosonate from 3-deoxy-D-manno-octulosonate and CTP: step 1/1.</text>
</comment>
<dbReference type="NCBIfam" id="NF009905">
    <property type="entry name" value="PRK13368.1"/>
    <property type="match status" value="1"/>
</dbReference>
<evidence type="ECO:0000313" key="7">
    <source>
        <dbReference type="Proteomes" id="UP000239936"/>
    </source>
</evidence>
<dbReference type="InterPro" id="IPR003329">
    <property type="entry name" value="Cytidylyl_trans"/>
</dbReference>
<dbReference type="NCBIfam" id="NF003950">
    <property type="entry name" value="PRK05450.1-3"/>
    <property type="match status" value="1"/>
</dbReference>
<evidence type="ECO:0000256" key="4">
    <source>
        <dbReference type="ARBA" id="ARBA00022985"/>
    </source>
</evidence>
<dbReference type="Gene3D" id="3.90.550.10">
    <property type="entry name" value="Spore Coat Polysaccharide Biosynthesis Protein SpsA, Chain A"/>
    <property type="match status" value="1"/>
</dbReference>
<dbReference type="GO" id="GO:0005829">
    <property type="term" value="C:cytosol"/>
    <property type="evidence" value="ECO:0007669"/>
    <property type="project" value="TreeGrafter"/>
</dbReference>
<dbReference type="InterPro" id="IPR029044">
    <property type="entry name" value="Nucleotide-diphossugar_trans"/>
</dbReference>
<dbReference type="EC" id="2.7.7.38" evidence="5"/>
<dbReference type="UniPathway" id="UPA00358">
    <property type="reaction ID" value="UER00476"/>
</dbReference>
<dbReference type="GO" id="GO:0008690">
    <property type="term" value="F:3-deoxy-manno-octulosonate cytidylyltransferase activity"/>
    <property type="evidence" value="ECO:0007669"/>
    <property type="project" value="UniProtKB-UniRule"/>
</dbReference>
<reference evidence="6 7" key="1">
    <citation type="submission" date="2018-01" db="EMBL/GenBank/DDBJ databases">
        <title>The complete genome sequence of Chromatium okenii LaCa, a purple sulfur bacterium with a turbulent life.</title>
        <authorList>
            <person name="Luedin S.M."/>
            <person name="Liechti N."/>
            <person name="Storelli N."/>
            <person name="Danza F."/>
            <person name="Wittwer M."/>
            <person name="Pothier J.F."/>
            <person name="Tonolla M.A."/>
        </authorList>
    </citation>
    <scope>NUCLEOTIDE SEQUENCE [LARGE SCALE GENOMIC DNA]</scope>
    <source>
        <strain evidence="6 7">LaCa</strain>
    </source>
</reference>
<keyword evidence="2 5" id="KW-0808">Transferase</keyword>
<comment type="function">
    <text evidence="5">Activates KDO (a required 8-carbon sugar) for incorporation into bacterial lipopolysaccharide in Gram-negative bacteria.</text>
</comment>
<accession>A0A2S7XPK0</accession>
<dbReference type="GO" id="GO:0009103">
    <property type="term" value="P:lipopolysaccharide biosynthetic process"/>
    <property type="evidence" value="ECO:0007669"/>
    <property type="project" value="UniProtKB-UniRule"/>
</dbReference>
<dbReference type="CDD" id="cd02517">
    <property type="entry name" value="CMP-KDO-Synthetase"/>
    <property type="match status" value="1"/>
</dbReference>
<protein>
    <recommendedName>
        <fullName evidence="5">3-deoxy-manno-octulosonate cytidylyltransferase</fullName>
        <ecNumber evidence="5">2.7.7.38</ecNumber>
    </recommendedName>
    <alternativeName>
        <fullName evidence="5">CMP-2-keto-3-deoxyoctulosonic acid synthase</fullName>
        <shortName evidence="5">CKS</shortName>
        <shortName evidence="5">CMP-KDO synthase</shortName>
    </alternativeName>
</protein>
<dbReference type="Pfam" id="PF02348">
    <property type="entry name" value="CTP_transf_3"/>
    <property type="match status" value="1"/>
</dbReference>
<organism evidence="6 7">
    <name type="scientific">Chromatium okenii</name>
    <dbReference type="NCBI Taxonomy" id="61644"/>
    <lineage>
        <taxon>Bacteria</taxon>
        <taxon>Pseudomonadati</taxon>
        <taxon>Pseudomonadota</taxon>
        <taxon>Gammaproteobacteria</taxon>
        <taxon>Chromatiales</taxon>
        <taxon>Chromatiaceae</taxon>
        <taxon>Chromatium</taxon>
    </lineage>
</organism>
<gene>
    <name evidence="5" type="primary">kdsB</name>
    <name evidence="6" type="ORF">CXB77_14040</name>
</gene>
<dbReference type="PANTHER" id="PTHR42866:SF2">
    <property type="entry name" value="3-DEOXY-MANNO-OCTULOSONATE CYTIDYLYLTRANSFERASE, MITOCHONDRIAL"/>
    <property type="match status" value="1"/>
</dbReference>